<organism evidence="2 3">
    <name type="scientific">Saccharopolyspora mangrovi</name>
    <dbReference type="NCBI Taxonomy" id="3082379"/>
    <lineage>
        <taxon>Bacteria</taxon>
        <taxon>Bacillati</taxon>
        <taxon>Actinomycetota</taxon>
        <taxon>Actinomycetes</taxon>
        <taxon>Pseudonocardiales</taxon>
        <taxon>Pseudonocardiaceae</taxon>
        <taxon>Saccharopolyspora</taxon>
    </lineage>
</organism>
<evidence type="ECO:0000259" key="1">
    <source>
        <dbReference type="PROSITE" id="PS51677"/>
    </source>
</evidence>
<reference evidence="2 3" key="1">
    <citation type="submission" date="2023-10" db="EMBL/GenBank/DDBJ databases">
        <title>Saccharopolyspora sp. nov., isolated from mangrove soil.</title>
        <authorList>
            <person name="Lu Y."/>
            <person name="Liu W."/>
        </authorList>
    </citation>
    <scope>NUCLEOTIDE SEQUENCE [LARGE SCALE GENOMIC DNA]</scope>
    <source>
        <strain evidence="2 3">S2-29</strain>
    </source>
</reference>
<dbReference type="EMBL" id="JAWLNX010000019">
    <property type="protein sequence ID" value="MEB3370515.1"/>
    <property type="molecule type" value="Genomic_DNA"/>
</dbReference>
<dbReference type="CDD" id="cd10938">
    <property type="entry name" value="CE4_HpPgdA_like"/>
    <property type="match status" value="1"/>
</dbReference>
<dbReference type="PANTHER" id="PTHR47561:SF1">
    <property type="entry name" value="POLYSACCHARIDE DEACETYLASE FAMILY PROTEIN (AFU_ORTHOLOGUE AFUA_6G05030)"/>
    <property type="match status" value="1"/>
</dbReference>
<dbReference type="Gene3D" id="3.20.20.370">
    <property type="entry name" value="Glycoside hydrolase/deacetylase"/>
    <property type="match status" value="1"/>
</dbReference>
<dbReference type="InterPro" id="IPR011330">
    <property type="entry name" value="Glyco_hydro/deAcase_b/a-brl"/>
</dbReference>
<dbReference type="SUPFAM" id="SSF88713">
    <property type="entry name" value="Glycoside hydrolase/deacetylase"/>
    <property type="match status" value="1"/>
</dbReference>
<keyword evidence="3" id="KW-1185">Reference proteome</keyword>
<gene>
    <name evidence="2" type="ORF">R4I43_24220</name>
</gene>
<dbReference type="Proteomes" id="UP001327093">
    <property type="component" value="Unassembled WGS sequence"/>
</dbReference>
<evidence type="ECO:0000313" key="3">
    <source>
        <dbReference type="Proteomes" id="UP001327093"/>
    </source>
</evidence>
<dbReference type="PROSITE" id="PS51677">
    <property type="entry name" value="NODB"/>
    <property type="match status" value="1"/>
</dbReference>
<name>A0ABU6AGR1_9PSEU</name>
<protein>
    <submittedName>
        <fullName evidence="2">Polysaccharide deacetylase</fullName>
    </submittedName>
</protein>
<accession>A0ABU6AGR1</accession>
<dbReference type="PANTHER" id="PTHR47561">
    <property type="entry name" value="POLYSACCHARIDE DEACETYLASE FAMILY PROTEIN (AFU_ORTHOLOGUE AFUA_6G05030)"/>
    <property type="match status" value="1"/>
</dbReference>
<sequence>MPSKGSVCLTFDFDAISLWAARGLVSPGPVSRGEFCAYAIARILRLLDRHGIITTFFVPGHTLETYPEQCAAIHEAGHEIGLHGYLHESVSSLDRDTERSVLHRSADLIEKLTGTRPLGHRTPSFDFSPHTVELLEELAIEYDSSLMGTDHEPYYARVGDQHQDDGPYLWGRRSSVVEVPASWTLDDYVHLEYVRFNGMVMPGLQDPRSMFARFLDEVRYMAEHIEDGVTNITLHPQVIGRGGRMLALEEFIDRCQGFGVEFRTCLHVSRAFRARALAATG</sequence>
<proteinExistence type="predicted"/>
<comment type="caution">
    <text evidence="2">The sequence shown here is derived from an EMBL/GenBank/DDBJ whole genome shotgun (WGS) entry which is preliminary data.</text>
</comment>
<evidence type="ECO:0000313" key="2">
    <source>
        <dbReference type="EMBL" id="MEB3370515.1"/>
    </source>
</evidence>
<dbReference type="Pfam" id="PF01522">
    <property type="entry name" value="Polysacc_deac_1"/>
    <property type="match status" value="1"/>
</dbReference>
<dbReference type="InterPro" id="IPR037950">
    <property type="entry name" value="PgdA-like"/>
</dbReference>
<feature type="domain" description="NodB homology" evidence="1">
    <location>
        <begin position="5"/>
        <end position="263"/>
    </location>
</feature>
<dbReference type="InterPro" id="IPR002509">
    <property type="entry name" value="NODB_dom"/>
</dbReference>